<dbReference type="CDD" id="cd14798">
    <property type="entry name" value="RX-CC_like"/>
    <property type="match status" value="1"/>
</dbReference>
<dbReference type="GO" id="GO:0043531">
    <property type="term" value="F:ADP binding"/>
    <property type="evidence" value="ECO:0007669"/>
    <property type="project" value="InterPro"/>
</dbReference>
<keyword evidence="12" id="KW-1185">Reference proteome</keyword>
<dbReference type="InterPro" id="IPR058922">
    <property type="entry name" value="WHD_DRP"/>
</dbReference>
<keyword evidence="3" id="KW-0677">Repeat</keyword>
<evidence type="ECO:0000256" key="6">
    <source>
        <dbReference type="ARBA" id="ARBA00022840"/>
    </source>
</evidence>
<dbReference type="InterPro" id="IPR002182">
    <property type="entry name" value="NB-ARC"/>
</dbReference>
<evidence type="ECO:0000259" key="9">
    <source>
        <dbReference type="Pfam" id="PF18052"/>
    </source>
</evidence>
<keyword evidence="5" id="KW-0611">Plant defense</keyword>
<dbReference type="GO" id="GO:0002758">
    <property type="term" value="P:innate immune response-activating signaling pathway"/>
    <property type="evidence" value="ECO:0007669"/>
    <property type="project" value="UniProtKB-ARBA"/>
</dbReference>
<evidence type="ECO:0000313" key="12">
    <source>
        <dbReference type="Proteomes" id="UP001515500"/>
    </source>
</evidence>
<evidence type="ECO:0000313" key="13">
    <source>
        <dbReference type="RefSeq" id="XP_039129298.1"/>
    </source>
</evidence>
<dbReference type="FunFam" id="3.40.50.300:FF:001091">
    <property type="entry name" value="Probable disease resistance protein At1g61300"/>
    <property type="match status" value="1"/>
</dbReference>
<dbReference type="GO" id="GO:0005524">
    <property type="term" value="F:ATP binding"/>
    <property type="evidence" value="ECO:0007669"/>
    <property type="project" value="UniProtKB-KW"/>
</dbReference>
<keyword evidence="7" id="KW-0175">Coiled coil</keyword>
<dbReference type="GeneID" id="120265450"/>
<feature type="domain" description="Disease resistance protein winged helix" evidence="10">
    <location>
        <begin position="431"/>
        <end position="503"/>
    </location>
</feature>
<dbReference type="InterPro" id="IPR056789">
    <property type="entry name" value="LRR_R13L1-DRL21"/>
</dbReference>
<dbReference type="PROSITE" id="PS51450">
    <property type="entry name" value="LRR"/>
    <property type="match status" value="1"/>
</dbReference>
<dbReference type="Pfam" id="PF18052">
    <property type="entry name" value="Rx_N"/>
    <property type="match status" value="1"/>
</dbReference>
<dbReference type="Pfam" id="PF23559">
    <property type="entry name" value="WHD_DRP"/>
    <property type="match status" value="1"/>
</dbReference>
<sequence>MAGVFSNALEMIKELSTPHAVQYLEPIWSGVYKQLQKLRESLLQIQLFIEDAEERQLTDKAVRYWLLLLKDAVYDAEDILDEAKTHELVIQRKAQLYGRPRSKVREFFSLDHNPLLFKLQLGKKLSNVNERINELIEEMGKFKLRVLENNNKPLKNRPQTYSYVDESPVIFGRDEDKGKLLQMLISDCFDEKVAVVSIVGIGGLGKTTLAQLVYRDEEVQKHFQLHIWVCVSDDFDVPKLAGKIIHTTSGELCNHTNMEVLQQKLRKELGQKRYLLVLDDVWNEDFQKWDALRSILLDGGDGSRILVTTRNEKCSRLMGVQKPYILSRLSEENSWVLFEQKAFAVGAPKPLPKLVEIGQQIVKKCQGLPLAIQVLGCIMHYKSKESEWQAVLENIETWKLQHTKNKIMPELWLSYVDLATHLKKCFAFCAIFPKDHDIEEEQLIQFWMAHGFIPSQKGTDMEVEGREIFTELIRRSLLQKGISPYLWGKESVYKMHDLIHDLAHFVNENECFTSLKSSAAPKVSISPRRLTFYADEIYSQGDCSTIHTVLHCGRDLSVLSKLKVVRVLDLSQAFIDELPASIEHLHHLRYLDLSFTHIKKLPESICMLVNLQTLKLYGCYQLPELPKSITYMNSLRHFHFDYCLQFEAFAAGLSRLQNLKTVSGYTVGDAAENKLGQLKSFNPFGELALYNLRKVKTADDAREADLGNKQHIRTLKLSWGKLSWGDDDDECCLMENAEEVLEALEPHNNLKELRVSYYAGNQFPIWMSERQQFQYLHHMELFACRKCEQLPPLELLPCLEDLRISQMDGIKHIVNNKRGNTLQPFPALKHLSLSGMRNLEGWCVEEGRGANRSLFPRLTMMDITRCPKLTTMPLEILPCLEDLSISEMDGIKHIINSRRGNALQSFPALKTLELRLMKNLEGWCVEGREANLSLFSCLIRMEIVGCPKLTTMPLEILSRVEYLRMFEMDGIKHIVNNRRGNTLQSFSVLKKLTFCKTRPLAGRYMKEGREAIPRPIVMNIDNCNQLYLTLVLQNLASLKHLHVSKCDTLRELPMCPKSVKTLTIDSCPGIGSLWPEMGHLTSLSRLEVSNCPKLVSLSDGMQALTSLQYLSITYCPALESFPEGLQQLLPTLKSLRIEGCPELERLCKPGGDYCNLLSTNSYKQIGVQPEQTIQVPHEIGTGGRNALECITTNRFLLSAILVCAIACFIDFLPNELDTQVPLSPLLFFYFLLLVLAF</sequence>
<dbReference type="Gene3D" id="1.20.5.4130">
    <property type="match status" value="1"/>
</dbReference>
<dbReference type="InterPro" id="IPR038005">
    <property type="entry name" value="RX-like_CC"/>
</dbReference>
<dbReference type="Proteomes" id="UP001515500">
    <property type="component" value="Chromosome 7"/>
</dbReference>
<dbReference type="FunFam" id="1.10.10.10:FF:000322">
    <property type="entry name" value="Probable disease resistance protein At1g63360"/>
    <property type="match status" value="1"/>
</dbReference>
<gene>
    <name evidence="13" type="primary">LOC120265450</name>
</gene>
<evidence type="ECO:0000256" key="3">
    <source>
        <dbReference type="ARBA" id="ARBA00022737"/>
    </source>
</evidence>
<keyword evidence="4" id="KW-0547">Nucleotide-binding</keyword>
<dbReference type="Pfam" id="PF00931">
    <property type="entry name" value="NB-ARC"/>
    <property type="match status" value="1"/>
</dbReference>
<evidence type="ECO:0000256" key="5">
    <source>
        <dbReference type="ARBA" id="ARBA00022821"/>
    </source>
</evidence>
<protein>
    <submittedName>
        <fullName evidence="13">Disease resistance protein RGA3</fullName>
    </submittedName>
</protein>
<feature type="domain" description="R13L1/DRL21-like LRR repeat region" evidence="11">
    <location>
        <begin position="675"/>
        <end position="807"/>
    </location>
</feature>
<dbReference type="Pfam" id="PF25019">
    <property type="entry name" value="LRR_R13L1-DRL21"/>
    <property type="match status" value="1"/>
</dbReference>
<dbReference type="SUPFAM" id="SSF52058">
    <property type="entry name" value="L domain-like"/>
    <property type="match status" value="1"/>
</dbReference>
<feature type="domain" description="Disease resistance N-terminal" evidence="9">
    <location>
        <begin position="26"/>
        <end position="91"/>
    </location>
</feature>
<dbReference type="PANTHER" id="PTHR36766">
    <property type="entry name" value="PLANT BROAD-SPECTRUM MILDEW RESISTANCE PROTEIN RPW8"/>
    <property type="match status" value="1"/>
</dbReference>
<evidence type="ECO:0000256" key="4">
    <source>
        <dbReference type="ARBA" id="ARBA00022741"/>
    </source>
</evidence>
<dbReference type="AlphaFoldDB" id="A0AB40BQS1"/>
<evidence type="ECO:0000259" key="10">
    <source>
        <dbReference type="Pfam" id="PF23559"/>
    </source>
</evidence>
<dbReference type="InterPro" id="IPR032675">
    <property type="entry name" value="LRR_dom_sf"/>
</dbReference>
<dbReference type="PANTHER" id="PTHR36766:SF70">
    <property type="entry name" value="DISEASE RESISTANCE PROTEIN RGA4"/>
    <property type="match status" value="1"/>
</dbReference>
<dbReference type="PRINTS" id="PR00364">
    <property type="entry name" value="DISEASERSIST"/>
</dbReference>
<dbReference type="FunFam" id="1.10.8.430:FF:000003">
    <property type="entry name" value="Probable disease resistance protein At5g66910"/>
    <property type="match status" value="1"/>
</dbReference>
<dbReference type="InterPro" id="IPR027417">
    <property type="entry name" value="P-loop_NTPase"/>
</dbReference>
<dbReference type="Gene3D" id="3.40.50.300">
    <property type="entry name" value="P-loop containing nucleotide triphosphate hydrolases"/>
    <property type="match status" value="1"/>
</dbReference>
<reference evidence="13" key="1">
    <citation type="submission" date="2025-08" db="UniProtKB">
        <authorList>
            <consortium name="RefSeq"/>
        </authorList>
    </citation>
    <scope>IDENTIFICATION</scope>
</reference>
<dbReference type="GO" id="GO:0009626">
    <property type="term" value="P:plant-type hypersensitive response"/>
    <property type="evidence" value="ECO:0007669"/>
    <property type="project" value="UniProtKB-ARBA"/>
</dbReference>
<dbReference type="SUPFAM" id="SSF52047">
    <property type="entry name" value="RNI-like"/>
    <property type="match status" value="1"/>
</dbReference>
<dbReference type="InterPro" id="IPR041118">
    <property type="entry name" value="Rx_N"/>
</dbReference>
<dbReference type="GO" id="GO:0042742">
    <property type="term" value="P:defense response to bacterium"/>
    <property type="evidence" value="ECO:0007669"/>
    <property type="project" value="UniProtKB-ARBA"/>
</dbReference>
<keyword evidence="6" id="KW-0067">ATP-binding</keyword>
<dbReference type="InterPro" id="IPR001611">
    <property type="entry name" value="Leu-rich_rpt"/>
</dbReference>
<dbReference type="Gene3D" id="1.10.10.10">
    <property type="entry name" value="Winged helix-like DNA-binding domain superfamily/Winged helix DNA-binding domain"/>
    <property type="match status" value="1"/>
</dbReference>
<evidence type="ECO:0000256" key="7">
    <source>
        <dbReference type="SAM" id="Coils"/>
    </source>
</evidence>
<accession>A0AB40BQS1</accession>
<dbReference type="SUPFAM" id="SSF52540">
    <property type="entry name" value="P-loop containing nucleoside triphosphate hydrolases"/>
    <property type="match status" value="1"/>
</dbReference>
<feature type="coiled-coil region" evidence="7">
    <location>
        <begin position="118"/>
        <end position="145"/>
    </location>
</feature>
<dbReference type="InterPro" id="IPR042197">
    <property type="entry name" value="Apaf_helical"/>
</dbReference>
<proteinExistence type="inferred from homology"/>
<evidence type="ECO:0000259" key="11">
    <source>
        <dbReference type="Pfam" id="PF25019"/>
    </source>
</evidence>
<keyword evidence="2" id="KW-0433">Leucine-rich repeat</keyword>
<dbReference type="Gene3D" id="1.10.8.430">
    <property type="entry name" value="Helical domain of apoptotic protease-activating factors"/>
    <property type="match status" value="1"/>
</dbReference>
<organism evidence="12 13">
    <name type="scientific">Dioscorea cayennensis subsp. rotundata</name>
    <name type="common">White Guinea yam</name>
    <name type="synonym">Dioscorea rotundata</name>
    <dbReference type="NCBI Taxonomy" id="55577"/>
    <lineage>
        <taxon>Eukaryota</taxon>
        <taxon>Viridiplantae</taxon>
        <taxon>Streptophyta</taxon>
        <taxon>Embryophyta</taxon>
        <taxon>Tracheophyta</taxon>
        <taxon>Spermatophyta</taxon>
        <taxon>Magnoliopsida</taxon>
        <taxon>Liliopsida</taxon>
        <taxon>Dioscoreales</taxon>
        <taxon>Dioscoreaceae</taxon>
        <taxon>Dioscorea</taxon>
    </lineage>
</organism>
<dbReference type="Gene3D" id="3.80.10.10">
    <property type="entry name" value="Ribonuclease Inhibitor"/>
    <property type="match status" value="4"/>
</dbReference>
<dbReference type="InterPro" id="IPR036388">
    <property type="entry name" value="WH-like_DNA-bd_sf"/>
</dbReference>
<evidence type="ECO:0000259" key="8">
    <source>
        <dbReference type="Pfam" id="PF00931"/>
    </source>
</evidence>
<evidence type="ECO:0000256" key="1">
    <source>
        <dbReference type="ARBA" id="ARBA00008894"/>
    </source>
</evidence>
<name>A0AB40BQS1_DIOCR</name>
<comment type="similarity">
    <text evidence="1">Belongs to the disease resistance NB-LRR family.</text>
</comment>
<dbReference type="RefSeq" id="XP_039129298.1">
    <property type="nucleotide sequence ID" value="XM_039273364.1"/>
</dbReference>
<feature type="domain" description="NB-ARC" evidence="8">
    <location>
        <begin position="175"/>
        <end position="344"/>
    </location>
</feature>
<evidence type="ECO:0000256" key="2">
    <source>
        <dbReference type="ARBA" id="ARBA00022614"/>
    </source>
</evidence>